<feature type="domain" description="Fanconi anaemia group A protein N-terminal" evidence="2">
    <location>
        <begin position="137"/>
        <end position="498"/>
    </location>
</feature>
<reference evidence="5 6" key="1">
    <citation type="submission" date="2014-04" db="EMBL/GenBank/DDBJ databases">
        <title>Genome evolution of avian class.</title>
        <authorList>
            <person name="Zhang G."/>
            <person name="Li C."/>
        </authorList>
    </citation>
    <scope>NUCLEOTIDE SEQUENCE [LARGE SCALE GENOMIC DNA]</scope>
    <source>
        <strain evidence="5">BGI_AS27</strain>
    </source>
</reference>
<dbReference type="Proteomes" id="UP000053286">
    <property type="component" value="Unassembled WGS sequence"/>
</dbReference>
<evidence type="ECO:0000313" key="6">
    <source>
        <dbReference type="Proteomes" id="UP000053286"/>
    </source>
</evidence>
<dbReference type="Pfam" id="PF24783">
    <property type="entry name" value="FANCA_arcN"/>
    <property type="match status" value="1"/>
</dbReference>
<dbReference type="Pfam" id="PF03511">
    <property type="entry name" value="FANCA_CTD"/>
    <property type="match status" value="1"/>
</dbReference>
<feature type="domain" description="Fanconi anaemia group A protein arcN subdomain" evidence="4">
    <location>
        <begin position="617"/>
        <end position="864"/>
    </location>
</feature>
<dbReference type="EMBL" id="KL225802">
    <property type="protein sequence ID" value="KFM03359.1"/>
    <property type="molecule type" value="Genomic_DNA"/>
</dbReference>
<dbReference type="GO" id="GO:0043240">
    <property type="term" value="C:Fanconi anaemia nuclear complex"/>
    <property type="evidence" value="ECO:0007669"/>
    <property type="project" value="InterPro"/>
</dbReference>
<dbReference type="PRINTS" id="PR00826">
    <property type="entry name" value="FANCONIAGENE"/>
</dbReference>
<accession>A0A087QQ55</accession>
<sequence length="1439" mass="161747">AGRARKRKSAFGSGAELREAALRLLDHHQNLNDLLLEVEDSVKPGGQGGVEHQEVSSESFIVSVLQEQASRLGVPTAILAAKNAVTNIERICQASASPSQVPLLSLDQRKRLSGLLQTVKDLLASNVFCRSLFCQEMWKMKDPPALEAVWHLHRDDIVGLGELLESNPDAPAVVEWLCSGLRGLCEQAEESSGDVELAGRVLSGKALNWALVERGQAADFAIVFLQNGFQQTSELGRKLEFKKFPYICRAVLQRMLTCKYFSLVQLCSAHTRRCTAQLGLVYKSAVHPDSLQQFFRHTLTEVLTYNPLLKVSDAIHMQKEWSFTRTCSLLTTLYRKLFVAFSAKESICQLQQVLETHEVNWQHVLSCVSTLVVCQAEAEQLFKDLLSHLLIKAFENYDMENMITAFLIARQAALEGPAVFMPYSEWFKASFGNGGGHHGSSKKALVFLFEFLSELVPFEAAPYLKVHIMYPPFVPTKHRSILLEYITLAKTRLADLKVAIEDMGLYEDLSSTDESVQPQAQALRDVEKALQIFENTRKIPTSVIEASIFRRPYYTSWFLPALLRPRVLPKTPDVRMALIDSLKRADKIPSNLYSTYVQACRAMKEKILQVETSHSEEPVEQLKAELSELRLLIVDQAKHEDVPAQIAVISDRLASVLGHSSDENEAAPLNSPIQVDVSAPRLEPCHQSVVCLLFQVVDLLLTSFCQNLIAASYFNPPDRQGPCLSLFVKMMCGHRNLLPALLGRLCQLIYHQGPSLNDAHILGLAAFVIHLSESRALIPEVEANLGISQPVPESVLSVSEYWNCLLVCRTEESFAFCMRFCTAAASYLMCKFSSYPREDLCAVLPPSLVKKLQYIVPRLCLEARGILCEEAKTDLIWSSLSCPSLNYKRASLCLWKQACFQELLKEKAFQLSFREWLLLELEVYPEKDILSAWERQDFHYWAIYQWYLPAPSASGGCDGDLEKACGVIINTILDSSQRSDLGSCGQSKMSVNPDILCKLQEMVVELGCRRKLLSGCLDAQRHCLFEILQERLKDRNHGSALGEQLWRQQELLLHRRILVGLPASALILTCRKGKKTTLDCEDFFRFVNSELKNVCSRGYALSYDITAHFFRGLLNASLDCEDSAEGVDDVLTACQTKCPVMLFSAALWWPRLEPVLCSQWKRLFGAPLAEELERLREWQSSATSFLSSGAVFPLSGPPWILAAFLHCTLQQPSPRGRERSALKRLGTDTEQARRLFSLQLLVSLLFFSLMDLISAKIAPKEGVDFQTSLEWSLEILQHLEERGASWPLLFHSAEKDPRKYRVLRSAASDRHVRLLPVAFYSLTPCFHQELLTREQTFLYVALDLYIQLLRLFVEGKDLPQSDQAGQSPDPAEHGDPLEVISTARRFLLSAIPRCPAQSFGNIRPLLDACEELDPELGASLLHFSRPAVATELDEELALF</sequence>
<keyword evidence="6" id="KW-1185">Reference proteome</keyword>
<feature type="domain" description="Fanconi anaemia group A protein helical" evidence="3">
    <location>
        <begin position="519"/>
        <end position="600"/>
    </location>
</feature>
<organism evidence="5 6">
    <name type="scientific">Aptenodytes forsteri</name>
    <name type="common">Emperor penguin</name>
    <dbReference type="NCBI Taxonomy" id="9233"/>
    <lineage>
        <taxon>Eukaryota</taxon>
        <taxon>Metazoa</taxon>
        <taxon>Chordata</taxon>
        <taxon>Craniata</taxon>
        <taxon>Vertebrata</taxon>
        <taxon>Euteleostomi</taxon>
        <taxon>Archelosauria</taxon>
        <taxon>Archosauria</taxon>
        <taxon>Dinosauria</taxon>
        <taxon>Saurischia</taxon>
        <taxon>Theropoda</taxon>
        <taxon>Coelurosauria</taxon>
        <taxon>Aves</taxon>
        <taxon>Neognathae</taxon>
        <taxon>Neoaves</taxon>
        <taxon>Aequornithes</taxon>
        <taxon>Sphenisciformes</taxon>
        <taxon>Spheniscidae</taxon>
        <taxon>Aptenodytes</taxon>
    </lineage>
</organism>
<dbReference type="STRING" id="9233.A0A087QQ55"/>
<dbReference type="PANTHER" id="PTHR12047">
    <property type="entry name" value="FANCONI ANEMIA GROUP A PROTEIN"/>
    <property type="match status" value="1"/>
</dbReference>
<dbReference type="InterPro" id="IPR031729">
    <property type="entry name" value="Fanconi_A_N"/>
</dbReference>
<proteinExistence type="predicted"/>
<dbReference type="GO" id="GO:0036297">
    <property type="term" value="P:interstrand cross-link repair"/>
    <property type="evidence" value="ECO:0007669"/>
    <property type="project" value="InterPro"/>
</dbReference>
<dbReference type="InterPro" id="IPR003516">
    <property type="entry name" value="FANCA"/>
</dbReference>
<feature type="non-terminal residue" evidence="5">
    <location>
        <position position="1439"/>
    </location>
</feature>
<protein>
    <submittedName>
        <fullName evidence="5">Fanconi anemia group A protein</fullName>
    </submittedName>
</protein>
<dbReference type="InterPro" id="IPR055387">
    <property type="entry name" value="FANCA_arcN"/>
</dbReference>
<feature type="non-terminal residue" evidence="5">
    <location>
        <position position="1"/>
    </location>
</feature>
<dbReference type="Pfam" id="PF15865">
    <property type="entry name" value="Fanconi_A_N"/>
    <property type="match status" value="1"/>
</dbReference>
<evidence type="ECO:0000259" key="2">
    <source>
        <dbReference type="Pfam" id="PF15865"/>
    </source>
</evidence>
<name>A0A087QQ55_APTFO</name>
<gene>
    <name evidence="5" type="ORF">AS27_07484</name>
</gene>
<evidence type="ECO:0000259" key="3">
    <source>
        <dbReference type="Pfam" id="PF24781"/>
    </source>
</evidence>
<dbReference type="Pfam" id="PF24781">
    <property type="entry name" value="FANCA_helical"/>
    <property type="match status" value="1"/>
</dbReference>
<dbReference type="GO" id="GO:0045589">
    <property type="term" value="P:regulation of regulatory T cell differentiation"/>
    <property type="evidence" value="ECO:0007669"/>
    <property type="project" value="TreeGrafter"/>
</dbReference>
<dbReference type="InterPro" id="IPR055277">
    <property type="entry name" value="Fanconi_A_C"/>
</dbReference>
<evidence type="ECO:0000313" key="5">
    <source>
        <dbReference type="EMBL" id="KFM03359.1"/>
    </source>
</evidence>
<dbReference type="InterPro" id="IPR055386">
    <property type="entry name" value="FANCA_helical"/>
</dbReference>
<feature type="domain" description="Fanconi anaemia group A protein C-terminal" evidence="1">
    <location>
        <begin position="1200"/>
        <end position="1415"/>
    </location>
</feature>
<evidence type="ECO:0000259" key="4">
    <source>
        <dbReference type="Pfam" id="PF24783"/>
    </source>
</evidence>
<evidence type="ECO:0000259" key="1">
    <source>
        <dbReference type="Pfam" id="PF03511"/>
    </source>
</evidence>
<dbReference type="PANTHER" id="PTHR12047:SF2">
    <property type="entry name" value="FANCONI ANEMIA GROUP A PROTEIN"/>
    <property type="match status" value="1"/>
</dbReference>